<keyword evidence="1" id="KW-0472">Membrane</keyword>
<keyword evidence="1" id="KW-0812">Transmembrane</keyword>
<dbReference type="eggNOG" id="COG3609">
    <property type="taxonomic scope" value="Bacteria"/>
</dbReference>
<organism evidence="2">
    <name type="scientific">Solibacter usitatus (strain Ellin6076)</name>
    <dbReference type="NCBI Taxonomy" id="234267"/>
    <lineage>
        <taxon>Bacteria</taxon>
        <taxon>Pseudomonadati</taxon>
        <taxon>Acidobacteriota</taxon>
        <taxon>Terriglobia</taxon>
        <taxon>Bryobacterales</taxon>
        <taxon>Solibacteraceae</taxon>
        <taxon>Candidatus Solibacter</taxon>
    </lineage>
</organism>
<keyword evidence="1" id="KW-1133">Transmembrane helix</keyword>
<proteinExistence type="predicted"/>
<dbReference type="KEGG" id="sus:Acid_5758"/>
<protein>
    <submittedName>
        <fullName evidence="2">Uncharacterized protein</fullName>
    </submittedName>
</protein>
<accession>Q01UG5</accession>
<dbReference type="HOGENOM" id="CLU_036287_0_0_0"/>
<gene>
    <name evidence="2" type="ordered locus">Acid_5758</name>
</gene>
<dbReference type="InParanoid" id="Q01UG5"/>
<dbReference type="AlphaFoldDB" id="Q01UG5"/>
<dbReference type="OrthoDB" id="115074at2"/>
<feature type="transmembrane region" description="Helical" evidence="1">
    <location>
        <begin position="110"/>
        <end position="130"/>
    </location>
</feature>
<evidence type="ECO:0000256" key="1">
    <source>
        <dbReference type="SAM" id="Phobius"/>
    </source>
</evidence>
<sequence>MRYVVEAYLENHFDRVKERTIGFEVFQRDPDYDTNQDSVVRTTAAEIRKKLAQYYLEPGHEGELRVLLPQGSYLPEFRAAPAVVPAPLPAPPPPDEKAPAAGTRVVRERLVGVAIALAVVTVAGLGAYGISRPRTNELSLFWKPLLEDSSSAVICVGQPLRVYIFEGNRTADLNEKMVGTLTTPPASPEVREQTTITLSELKSAGDRYYSVGDYLASVRLAEFLGQRAKPFQIIGDRSAALKDLRGRPAVLIGQFNNLWTMGLTGNLRYYIDRSTHFSYDVLDRQNPGKVMFSAVRNASRPEEYAIVSRIFDAPTEKTVVSIAGMTFNGTTAAGEFLTNERYMREAFGRAPSGWNQKNIQVILKTTMMGGATGPPKVVATYFW</sequence>
<dbReference type="STRING" id="234267.Acid_5758"/>
<dbReference type="EMBL" id="CP000473">
    <property type="protein sequence ID" value="ABJ86705.1"/>
    <property type="molecule type" value="Genomic_DNA"/>
</dbReference>
<name>Q01UG5_SOLUE</name>
<reference evidence="2" key="1">
    <citation type="submission" date="2006-10" db="EMBL/GenBank/DDBJ databases">
        <title>Complete sequence of Solibacter usitatus Ellin6076.</title>
        <authorList>
            <consortium name="US DOE Joint Genome Institute"/>
            <person name="Copeland A."/>
            <person name="Lucas S."/>
            <person name="Lapidus A."/>
            <person name="Barry K."/>
            <person name="Detter J.C."/>
            <person name="Glavina del Rio T."/>
            <person name="Hammon N."/>
            <person name="Israni S."/>
            <person name="Dalin E."/>
            <person name="Tice H."/>
            <person name="Pitluck S."/>
            <person name="Thompson L.S."/>
            <person name="Brettin T."/>
            <person name="Bruce D."/>
            <person name="Han C."/>
            <person name="Tapia R."/>
            <person name="Gilna P."/>
            <person name="Schmutz J."/>
            <person name="Larimer F."/>
            <person name="Land M."/>
            <person name="Hauser L."/>
            <person name="Kyrpides N."/>
            <person name="Mikhailova N."/>
            <person name="Janssen P.H."/>
            <person name="Kuske C.R."/>
            <person name="Richardson P."/>
        </authorList>
    </citation>
    <scope>NUCLEOTIDE SEQUENCE</scope>
    <source>
        <strain evidence="2">Ellin6076</strain>
    </source>
</reference>
<evidence type="ECO:0000313" key="2">
    <source>
        <dbReference type="EMBL" id="ABJ86705.1"/>
    </source>
</evidence>